<feature type="transmembrane region" description="Helical" evidence="1">
    <location>
        <begin position="14"/>
        <end position="35"/>
    </location>
</feature>
<feature type="transmembrane region" description="Helical" evidence="1">
    <location>
        <begin position="138"/>
        <end position="158"/>
    </location>
</feature>
<feature type="transmembrane region" description="Helical" evidence="1">
    <location>
        <begin position="115"/>
        <end position="132"/>
    </location>
</feature>
<proteinExistence type="predicted"/>
<accession>A0A401VUS8</accession>
<evidence type="ECO:0000256" key="1">
    <source>
        <dbReference type="SAM" id="Phobius"/>
    </source>
</evidence>
<evidence type="ECO:0000313" key="2">
    <source>
        <dbReference type="EMBL" id="GCD40837.1"/>
    </source>
</evidence>
<keyword evidence="3" id="KW-1185">Reference proteome</keyword>
<dbReference type="EMBL" id="BHZD01000001">
    <property type="protein sequence ID" value="GCD40837.1"/>
    <property type="molecule type" value="Genomic_DNA"/>
</dbReference>
<feature type="transmembrane region" description="Helical" evidence="1">
    <location>
        <begin position="47"/>
        <end position="66"/>
    </location>
</feature>
<keyword evidence="1" id="KW-1133">Transmembrane helix</keyword>
<sequence length="270" mass="29389">MNFPELLRWFGEHASVTVGGAGACVLVAIVLARRCRASAPGPDRPRPPAAVLVTALAAAGCTAYSADTSWRFAEHVLGMVALEERATLFGAAELALFAVALMARQNLREKGMPGTPGVLVWVITGVQIIPAFAESGFWGGIVRAFVGPVMAAWLWHLAMGIELRHRQPDAESQSLPSVLWREGRKRLLSRIGLAVRDRTAEQITRDRWTVKAVSLATRLAEMSADDKQRERVARKLSLAVGRAQAGAHPEQKQMLLQLLAARRHARSLVL</sequence>
<dbReference type="RefSeq" id="WP_125051383.1">
    <property type="nucleotide sequence ID" value="NZ_BHZD01000001.1"/>
</dbReference>
<keyword evidence="1" id="KW-0472">Membrane</keyword>
<evidence type="ECO:0000313" key="3">
    <source>
        <dbReference type="Proteomes" id="UP000286746"/>
    </source>
</evidence>
<feature type="transmembrane region" description="Helical" evidence="1">
    <location>
        <begin position="86"/>
        <end position="103"/>
    </location>
</feature>
<name>A0A401VUS8_STREY</name>
<dbReference type="Proteomes" id="UP000286746">
    <property type="component" value="Unassembled WGS sequence"/>
</dbReference>
<dbReference type="AlphaFoldDB" id="A0A401VUS8"/>
<reference evidence="2 3" key="1">
    <citation type="submission" date="2018-11" db="EMBL/GenBank/DDBJ databases">
        <title>Whole genome sequence of Streptomyces paromomycinus NBRC 15454(T).</title>
        <authorList>
            <person name="Komaki H."/>
            <person name="Tamura T."/>
        </authorList>
    </citation>
    <scope>NUCLEOTIDE SEQUENCE [LARGE SCALE GENOMIC DNA]</scope>
    <source>
        <strain evidence="2 3">NBRC 15454</strain>
    </source>
</reference>
<organism evidence="2 3">
    <name type="scientific">Streptomyces paromomycinus</name>
    <name type="common">Streptomyces rimosus subsp. paromomycinus</name>
    <dbReference type="NCBI Taxonomy" id="92743"/>
    <lineage>
        <taxon>Bacteria</taxon>
        <taxon>Bacillati</taxon>
        <taxon>Actinomycetota</taxon>
        <taxon>Actinomycetes</taxon>
        <taxon>Kitasatosporales</taxon>
        <taxon>Streptomycetaceae</taxon>
        <taxon>Streptomyces</taxon>
    </lineage>
</organism>
<keyword evidence="1" id="KW-0812">Transmembrane</keyword>
<gene>
    <name evidence="2" type="ORF">GKJPGBOP_00490</name>
</gene>
<comment type="caution">
    <text evidence="2">The sequence shown here is derived from an EMBL/GenBank/DDBJ whole genome shotgun (WGS) entry which is preliminary data.</text>
</comment>
<protein>
    <submittedName>
        <fullName evidence="2">Membrane protein</fullName>
    </submittedName>
</protein>